<name>A0A8H7BZ34_9FUNG</name>
<dbReference type="OrthoDB" id="2273117at2759"/>
<feature type="transmembrane region" description="Helical" evidence="2">
    <location>
        <begin position="76"/>
        <end position="95"/>
    </location>
</feature>
<sequence>MTEKNPPIPQYDGTPYQPSSSDYPGVVGATPESQRGIQGYDVYGRPVMEPMVAQRRQIEQSLPPCSDGYPHDLRMHYTKTSLAFAILILPYLCGYRGRRKQDNKE</sequence>
<keyword evidence="4" id="KW-1185">Reference proteome</keyword>
<evidence type="ECO:0000313" key="3">
    <source>
        <dbReference type="EMBL" id="KAF7732022.1"/>
    </source>
</evidence>
<keyword evidence="2" id="KW-0812">Transmembrane</keyword>
<keyword evidence="2" id="KW-1133">Transmembrane helix</keyword>
<accession>A0A8H7BZ34</accession>
<dbReference type="AlphaFoldDB" id="A0A8H7BZ34"/>
<organism evidence="3 4">
    <name type="scientific">Apophysomyces ossiformis</name>
    <dbReference type="NCBI Taxonomy" id="679940"/>
    <lineage>
        <taxon>Eukaryota</taxon>
        <taxon>Fungi</taxon>
        <taxon>Fungi incertae sedis</taxon>
        <taxon>Mucoromycota</taxon>
        <taxon>Mucoromycotina</taxon>
        <taxon>Mucoromycetes</taxon>
        <taxon>Mucorales</taxon>
        <taxon>Mucorineae</taxon>
        <taxon>Mucoraceae</taxon>
        <taxon>Apophysomyces</taxon>
    </lineage>
</organism>
<proteinExistence type="predicted"/>
<evidence type="ECO:0000256" key="2">
    <source>
        <dbReference type="SAM" id="Phobius"/>
    </source>
</evidence>
<reference evidence="3" key="1">
    <citation type="submission" date="2020-01" db="EMBL/GenBank/DDBJ databases">
        <title>Genome Sequencing of Three Apophysomyces-Like Fungal Strains Confirms a Novel Fungal Genus in the Mucoromycota with divergent Burkholderia-like Endosymbiotic Bacteria.</title>
        <authorList>
            <person name="Stajich J.E."/>
            <person name="Macias A.M."/>
            <person name="Carter-House D."/>
            <person name="Lovett B."/>
            <person name="Kasson L.R."/>
            <person name="Berry K."/>
            <person name="Grigoriev I."/>
            <person name="Chang Y."/>
            <person name="Spatafora J."/>
            <person name="Kasson M.T."/>
        </authorList>
    </citation>
    <scope>NUCLEOTIDE SEQUENCE</scope>
    <source>
        <strain evidence="3">NRRL A-21654</strain>
    </source>
</reference>
<dbReference type="Proteomes" id="UP000605846">
    <property type="component" value="Unassembled WGS sequence"/>
</dbReference>
<keyword evidence="2" id="KW-0472">Membrane</keyword>
<evidence type="ECO:0000256" key="1">
    <source>
        <dbReference type="SAM" id="MobiDB-lite"/>
    </source>
</evidence>
<dbReference type="EMBL" id="JABAYA010000005">
    <property type="protein sequence ID" value="KAF7732022.1"/>
    <property type="molecule type" value="Genomic_DNA"/>
</dbReference>
<evidence type="ECO:0000313" key="4">
    <source>
        <dbReference type="Proteomes" id="UP000605846"/>
    </source>
</evidence>
<protein>
    <submittedName>
        <fullName evidence="3">Uncharacterized protein</fullName>
    </submittedName>
</protein>
<feature type="region of interest" description="Disordered" evidence="1">
    <location>
        <begin position="1"/>
        <end position="34"/>
    </location>
</feature>
<gene>
    <name evidence="3" type="ORF">EC973_007127</name>
</gene>
<comment type="caution">
    <text evidence="3">The sequence shown here is derived from an EMBL/GenBank/DDBJ whole genome shotgun (WGS) entry which is preliminary data.</text>
</comment>